<proteinExistence type="predicted"/>
<evidence type="ECO:0000313" key="5">
    <source>
        <dbReference type="EMBL" id="OTG27247.1"/>
    </source>
</evidence>
<name>A0A251UV45_HELAN</name>
<dbReference type="OMA" id="DITSMEY"/>
<keyword evidence="2" id="KW-0677">Repeat</keyword>
<accession>A0A251UV45</accession>
<dbReference type="Gene3D" id="3.80.10.10">
    <property type="entry name" value="Ribonuclease Inhibitor"/>
    <property type="match status" value="1"/>
</dbReference>
<evidence type="ECO:0000256" key="2">
    <source>
        <dbReference type="ARBA" id="ARBA00022737"/>
    </source>
</evidence>
<evidence type="ECO:0000259" key="4">
    <source>
        <dbReference type="Pfam" id="PF08263"/>
    </source>
</evidence>
<dbReference type="Pfam" id="PF00560">
    <property type="entry name" value="LRR_1"/>
    <property type="match status" value="1"/>
</dbReference>
<evidence type="ECO:0000256" key="3">
    <source>
        <dbReference type="SAM" id="SignalP"/>
    </source>
</evidence>
<dbReference type="InterPro" id="IPR001611">
    <property type="entry name" value="Leu-rich_rpt"/>
</dbReference>
<feature type="chain" id="PRO_5012264845" evidence="3">
    <location>
        <begin position="35"/>
        <end position="235"/>
    </location>
</feature>
<organism evidence="5 6">
    <name type="scientific">Helianthus annuus</name>
    <name type="common">Common sunflower</name>
    <dbReference type="NCBI Taxonomy" id="4232"/>
    <lineage>
        <taxon>Eukaryota</taxon>
        <taxon>Viridiplantae</taxon>
        <taxon>Streptophyta</taxon>
        <taxon>Embryophyta</taxon>
        <taxon>Tracheophyta</taxon>
        <taxon>Spermatophyta</taxon>
        <taxon>Magnoliopsida</taxon>
        <taxon>eudicotyledons</taxon>
        <taxon>Gunneridae</taxon>
        <taxon>Pentapetalae</taxon>
        <taxon>asterids</taxon>
        <taxon>campanulids</taxon>
        <taxon>Asterales</taxon>
        <taxon>Asteraceae</taxon>
        <taxon>Asteroideae</taxon>
        <taxon>Heliantheae alliance</taxon>
        <taxon>Heliantheae</taxon>
        <taxon>Helianthus</taxon>
    </lineage>
</organism>
<evidence type="ECO:0000256" key="1">
    <source>
        <dbReference type="ARBA" id="ARBA00022614"/>
    </source>
</evidence>
<keyword evidence="6" id="KW-1185">Reference proteome</keyword>
<evidence type="ECO:0000313" key="6">
    <source>
        <dbReference type="Proteomes" id="UP000215914"/>
    </source>
</evidence>
<dbReference type="PANTHER" id="PTHR48058">
    <property type="entry name" value="LRR RECEPTOR-LIKE SERINE/THREONINE-PROTEIN KINASE FLS2-RELATED"/>
    <property type="match status" value="1"/>
</dbReference>
<dbReference type="Pfam" id="PF08263">
    <property type="entry name" value="LRRNT_2"/>
    <property type="match status" value="1"/>
</dbReference>
<dbReference type="InterPro" id="IPR032675">
    <property type="entry name" value="LRR_dom_sf"/>
</dbReference>
<dbReference type="PROSITE" id="PS51450">
    <property type="entry name" value="LRR"/>
    <property type="match status" value="1"/>
</dbReference>
<dbReference type="SUPFAM" id="SSF52058">
    <property type="entry name" value="L domain-like"/>
    <property type="match status" value="1"/>
</dbReference>
<dbReference type="InParanoid" id="A0A251UV45"/>
<feature type="signal peptide" evidence="3">
    <location>
        <begin position="1"/>
        <end position="34"/>
    </location>
</feature>
<dbReference type="PANTHER" id="PTHR48058:SF28">
    <property type="entry name" value="OS04G0122000 PROTEIN"/>
    <property type="match status" value="1"/>
</dbReference>
<dbReference type="Proteomes" id="UP000215914">
    <property type="component" value="Chromosome 4"/>
</dbReference>
<gene>
    <name evidence="5" type="ORF">HannXRQ_Chr04g0098011</name>
</gene>
<protein>
    <submittedName>
        <fullName evidence="5">Putative leucine-rich repeat protein, plant-type</fullName>
    </submittedName>
</protein>
<reference evidence="6" key="1">
    <citation type="journal article" date="2017" name="Nature">
        <title>The sunflower genome provides insights into oil metabolism, flowering and Asterid evolution.</title>
        <authorList>
            <person name="Badouin H."/>
            <person name="Gouzy J."/>
            <person name="Grassa C.J."/>
            <person name="Murat F."/>
            <person name="Staton S.E."/>
            <person name="Cottret L."/>
            <person name="Lelandais-Briere C."/>
            <person name="Owens G.L."/>
            <person name="Carrere S."/>
            <person name="Mayjonade B."/>
            <person name="Legrand L."/>
            <person name="Gill N."/>
            <person name="Kane N.C."/>
            <person name="Bowers J.E."/>
            <person name="Hubner S."/>
            <person name="Bellec A."/>
            <person name="Berard A."/>
            <person name="Berges H."/>
            <person name="Blanchet N."/>
            <person name="Boniface M.C."/>
            <person name="Brunel D."/>
            <person name="Catrice O."/>
            <person name="Chaidir N."/>
            <person name="Claudel C."/>
            <person name="Donnadieu C."/>
            <person name="Faraut T."/>
            <person name="Fievet G."/>
            <person name="Helmstetter N."/>
            <person name="King M."/>
            <person name="Knapp S.J."/>
            <person name="Lai Z."/>
            <person name="Le Paslier M.C."/>
            <person name="Lippi Y."/>
            <person name="Lorenzon L."/>
            <person name="Mandel J.R."/>
            <person name="Marage G."/>
            <person name="Marchand G."/>
            <person name="Marquand E."/>
            <person name="Bret-Mestries E."/>
            <person name="Morien E."/>
            <person name="Nambeesan S."/>
            <person name="Nguyen T."/>
            <person name="Pegot-Espagnet P."/>
            <person name="Pouilly N."/>
            <person name="Raftis F."/>
            <person name="Sallet E."/>
            <person name="Schiex T."/>
            <person name="Thomas J."/>
            <person name="Vandecasteele C."/>
            <person name="Vares D."/>
            <person name="Vear F."/>
            <person name="Vautrin S."/>
            <person name="Crespi M."/>
            <person name="Mangin B."/>
            <person name="Burke J.M."/>
            <person name="Salse J."/>
            <person name="Munos S."/>
            <person name="Vincourt P."/>
            <person name="Rieseberg L.H."/>
            <person name="Langlade N.B."/>
        </authorList>
    </citation>
    <scope>NUCLEOTIDE SEQUENCE [LARGE SCALE GENOMIC DNA]</scope>
    <source>
        <strain evidence="6">cv. SF193</strain>
    </source>
</reference>
<keyword evidence="3" id="KW-0732">Signal</keyword>
<keyword evidence="1" id="KW-0433">Leucine-rich repeat</keyword>
<feature type="domain" description="Leucine-rich repeat-containing N-terminal plant-type" evidence="4">
    <location>
        <begin position="38"/>
        <end position="86"/>
    </location>
</feature>
<dbReference type="AlphaFoldDB" id="A0A251UV45"/>
<dbReference type="EMBL" id="CM007893">
    <property type="protein sequence ID" value="OTG27247.1"/>
    <property type="molecule type" value="Genomic_DNA"/>
</dbReference>
<sequence length="235" mass="26814">MCRTIMESPCISKHNSSLLVLMMLLSFMVGWIEGVCMEDERKALLEIKASLREIPYFSKSDFLGLSTWVGNGTSGECCDWERITCDPTTGYITDLYLSDITSMEYDDYSYYVRAQTERTWSLNFSSFAHFKELRSLDLSWNYINNTKGLERLESLKKLEILNLSTNYIETNIFPSLGALTSLKILDLSLMNWGRQFPPALDISEFSSLENLELLDLSGCGYNGSFQRQGNHNVSS</sequence>
<dbReference type="InterPro" id="IPR013210">
    <property type="entry name" value="LRR_N_plant-typ"/>
</dbReference>